<proteinExistence type="predicted"/>
<name>A0A8S5PDS7_9CAUD</name>
<protein>
    <submittedName>
        <fullName evidence="1">Uncharacterized protein</fullName>
    </submittedName>
</protein>
<reference evidence="1" key="1">
    <citation type="journal article" date="2021" name="Proc. Natl. Acad. Sci. U.S.A.">
        <title>A Catalog of Tens of Thousands of Viruses from Human Metagenomes Reveals Hidden Associations with Chronic Diseases.</title>
        <authorList>
            <person name="Tisza M.J."/>
            <person name="Buck C.B."/>
        </authorList>
    </citation>
    <scope>NUCLEOTIDE SEQUENCE</scope>
    <source>
        <strain evidence="1">Ctvns3</strain>
    </source>
</reference>
<accession>A0A8S5PDS7</accession>
<evidence type="ECO:0000313" key="1">
    <source>
        <dbReference type="EMBL" id="DAE04603.1"/>
    </source>
</evidence>
<dbReference type="EMBL" id="BK015391">
    <property type="protein sequence ID" value="DAE04603.1"/>
    <property type="molecule type" value="Genomic_DNA"/>
</dbReference>
<organism evidence="1">
    <name type="scientific">Myoviridae sp. ctvns3</name>
    <dbReference type="NCBI Taxonomy" id="2825204"/>
    <lineage>
        <taxon>Viruses</taxon>
        <taxon>Duplodnaviria</taxon>
        <taxon>Heunggongvirae</taxon>
        <taxon>Uroviricota</taxon>
        <taxon>Caudoviricetes</taxon>
    </lineage>
</organism>
<sequence length="38" mass="4310">MVIMARPVLGVLFLLPAMEQIATHLCRTDRSKNLEERG</sequence>